<evidence type="ECO:0000256" key="1">
    <source>
        <dbReference type="ARBA" id="ARBA00000968"/>
    </source>
</evidence>
<dbReference type="InterPro" id="IPR001783">
    <property type="entry name" value="Lumazine-bd"/>
</dbReference>
<comment type="function">
    <text evidence="2">Catalyzes the dismutation of two molecules of 6,7-dimethyl-8-ribityllumazine, resulting in the formation of riboflavin and 5-amino-6-(D-ribitylamino)uracil.</text>
</comment>
<organism evidence="12 13">
    <name type="scientific">Actinomadura napierensis</name>
    <dbReference type="NCBI Taxonomy" id="267854"/>
    <lineage>
        <taxon>Bacteria</taxon>
        <taxon>Bacillati</taxon>
        <taxon>Actinomycetota</taxon>
        <taxon>Actinomycetes</taxon>
        <taxon>Streptosporangiales</taxon>
        <taxon>Thermomonosporaceae</taxon>
        <taxon>Actinomadura</taxon>
    </lineage>
</organism>
<accession>A0ABP5M512</accession>
<dbReference type="NCBIfam" id="TIGR00187">
    <property type="entry name" value="ribE"/>
    <property type="match status" value="1"/>
</dbReference>
<feature type="repeat" description="Lumazine-binding" evidence="10">
    <location>
        <begin position="1"/>
        <end position="96"/>
    </location>
</feature>
<protein>
    <recommendedName>
        <fullName evidence="5 9">Riboflavin synthase</fullName>
        <ecNumber evidence="4 9">2.5.1.9</ecNumber>
    </recommendedName>
</protein>
<dbReference type="RefSeq" id="WP_344280971.1">
    <property type="nucleotide sequence ID" value="NZ_BAAAMR010000120.1"/>
</dbReference>
<dbReference type="NCBIfam" id="NF009566">
    <property type="entry name" value="PRK13020.1"/>
    <property type="match status" value="1"/>
</dbReference>
<keyword evidence="6" id="KW-0686">Riboflavin biosynthesis</keyword>
<proteinExistence type="predicted"/>
<dbReference type="EC" id="2.5.1.9" evidence="4 9"/>
<evidence type="ECO:0000256" key="5">
    <source>
        <dbReference type="ARBA" id="ARBA00013950"/>
    </source>
</evidence>
<evidence type="ECO:0000256" key="3">
    <source>
        <dbReference type="ARBA" id="ARBA00004887"/>
    </source>
</evidence>
<feature type="domain" description="Lumazine-binding" evidence="11">
    <location>
        <begin position="1"/>
        <end position="96"/>
    </location>
</feature>
<comment type="pathway">
    <text evidence="3">Cofactor biosynthesis; riboflavin biosynthesis; riboflavin from 2-hydroxy-3-oxobutyl phosphate and 5-amino-6-(D-ribitylamino)uracil: step 2/2.</text>
</comment>
<keyword evidence="8" id="KW-0677">Repeat</keyword>
<evidence type="ECO:0000256" key="7">
    <source>
        <dbReference type="ARBA" id="ARBA00022679"/>
    </source>
</evidence>
<evidence type="ECO:0000256" key="2">
    <source>
        <dbReference type="ARBA" id="ARBA00002803"/>
    </source>
</evidence>
<feature type="repeat" description="Lumazine-binding" evidence="10">
    <location>
        <begin position="97"/>
        <end position="193"/>
    </location>
</feature>
<keyword evidence="7" id="KW-0808">Transferase</keyword>
<dbReference type="PROSITE" id="PS51177">
    <property type="entry name" value="LUMAZINE_BIND"/>
    <property type="match status" value="2"/>
</dbReference>
<evidence type="ECO:0000313" key="12">
    <source>
        <dbReference type="EMBL" id="GAA2164511.1"/>
    </source>
</evidence>
<dbReference type="NCBIfam" id="NF006767">
    <property type="entry name" value="PRK09289.1"/>
    <property type="match status" value="1"/>
</dbReference>
<dbReference type="Pfam" id="PF00677">
    <property type="entry name" value="Lum_binding"/>
    <property type="match status" value="2"/>
</dbReference>
<evidence type="ECO:0000256" key="9">
    <source>
        <dbReference type="NCBIfam" id="TIGR00187"/>
    </source>
</evidence>
<dbReference type="PANTHER" id="PTHR21098:SF12">
    <property type="entry name" value="RIBOFLAVIN SYNTHASE"/>
    <property type="match status" value="1"/>
</dbReference>
<sequence>MFTGIVEELGEIVAVEAEGDSAVFTIRGPLVTEDAVHGASIAVNGVCLTVVDVKDGAFTADAMKETLDRSSLGSLEPGSKVNLERPVRLSDRLGGHLVQGHVDGVGTILSREPGERWDVVTVSLPAHLGRYLVDKGSITVDGISLTVVEAGADRFSVALIPTTLSLTTLGHKEPGDPVNLEVDVVAKYVERMLGDRVPAGGAA</sequence>
<dbReference type="InterPro" id="IPR026017">
    <property type="entry name" value="Lumazine-bd_dom"/>
</dbReference>
<dbReference type="Gene3D" id="2.40.30.20">
    <property type="match status" value="2"/>
</dbReference>
<evidence type="ECO:0000313" key="13">
    <source>
        <dbReference type="Proteomes" id="UP001501020"/>
    </source>
</evidence>
<dbReference type="PANTHER" id="PTHR21098">
    <property type="entry name" value="RIBOFLAVIN SYNTHASE ALPHA CHAIN"/>
    <property type="match status" value="1"/>
</dbReference>
<dbReference type="InterPro" id="IPR023366">
    <property type="entry name" value="ATP_synth_asu-like_sf"/>
</dbReference>
<dbReference type="Proteomes" id="UP001501020">
    <property type="component" value="Unassembled WGS sequence"/>
</dbReference>
<evidence type="ECO:0000256" key="10">
    <source>
        <dbReference type="PROSITE-ProRule" id="PRU00524"/>
    </source>
</evidence>
<feature type="domain" description="Lumazine-binding" evidence="11">
    <location>
        <begin position="97"/>
        <end position="193"/>
    </location>
</feature>
<evidence type="ECO:0000259" key="11">
    <source>
        <dbReference type="PROSITE" id="PS51177"/>
    </source>
</evidence>
<comment type="catalytic activity">
    <reaction evidence="1">
        <text>2 6,7-dimethyl-8-(1-D-ribityl)lumazine + H(+) = 5-amino-6-(D-ribitylamino)uracil + riboflavin</text>
        <dbReference type="Rhea" id="RHEA:20772"/>
        <dbReference type="ChEBI" id="CHEBI:15378"/>
        <dbReference type="ChEBI" id="CHEBI:15934"/>
        <dbReference type="ChEBI" id="CHEBI:57986"/>
        <dbReference type="ChEBI" id="CHEBI:58201"/>
        <dbReference type="EC" id="2.5.1.9"/>
    </reaction>
</comment>
<gene>
    <name evidence="12" type="ORF">GCM10009727_82150</name>
</gene>
<keyword evidence="13" id="KW-1185">Reference proteome</keyword>
<dbReference type="CDD" id="cd00402">
    <property type="entry name" value="Riboflavin_synthase_like"/>
    <property type="match status" value="1"/>
</dbReference>
<dbReference type="PIRSF" id="PIRSF000498">
    <property type="entry name" value="Riboflavin_syn_A"/>
    <property type="match status" value="1"/>
</dbReference>
<comment type="caution">
    <text evidence="12">The sequence shown here is derived from an EMBL/GenBank/DDBJ whole genome shotgun (WGS) entry which is preliminary data.</text>
</comment>
<evidence type="ECO:0000256" key="8">
    <source>
        <dbReference type="ARBA" id="ARBA00022737"/>
    </source>
</evidence>
<dbReference type="EMBL" id="BAAAMR010000120">
    <property type="protein sequence ID" value="GAA2164511.1"/>
    <property type="molecule type" value="Genomic_DNA"/>
</dbReference>
<dbReference type="InterPro" id="IPR017938">
    <property type="entry name" value="Riboflavin_synthase-like_b-brl"/>
</dbReference>
<evidence type="ECO:0000256" key="6">
    <source>
        <dbReference type="ARBA" id="ARBA00022619"/>
    </source>
</evidence>
<name>A0ABP5M512_9ACTN</name>
<reference evidence="13" key="1">
    <citation type="journal article" date="2019" name="Int. J. Syst. Evol. Microbiol.">
        <title>The Global Catalogue of Microorganisms (GCM) 10K type strain sequencing project: providing services to taxonomists for standard genome sequencing and annotation.</title>
        <authorList>
            <consortium name="The Broad Institute Genomics Platform"/>
            <consortium name="The Broad Institute Genome Sequencing Center for Infectious Disease"/>
            <person name="Wu L."/>
            <person name="Ma J."/>
        </authorList>
    </citation>
    <scope>NUCLEOTIDE SEQUENCE [LARGE SCALE GENOMIC DNA]</scope>
    <source>
        <strain evidence="13">JCM 13850</strain>
    </source>
</reference>
<evidence type="ECO:0000256" key="4">
    <source>
        <dbReference type="ARBA" id="ARBA00012827"/>
    </source>
</evidence>
<dbReference type="SUPFAM" id="SSF63380">
    <property type="entry name" value="Riboflavin synthase domain-like"/>
    <property type="match status" value="2"/>
</dbReference>